<dbReference type="InterPro" id="IPR051448">
    <property type="entry name" value="CdaR-like_regulators"/>
</dbReference>
<dbReference type="OrthoDB" id="5243741at2"/>
<dbReference type="PANTHER" id="PTHR33744:SF1">
    <property type="entry name" value="DNA-BINDING TRANSCRIPTIONAL ACTIVATOR ADER"/>
    <property type="match status" value="1"/>
</dbReference>
<evidence type="ECO:0000259" key="2">
    <source>
        <dbReference type="Pfam" id="PF13556"/>
    </source>
</evidence>
<sequence>MSVALHQLGGATGERLDASDRPAHGADAGDGAMPSADKPQGSRLTSLDPQRVFAAIPREQLEEYIRPMANRMIKDIIREVRENVPEYAQPLEGAFGKVLVTCVEKSVLQVVENLGRSEVDKSEWYEWFRYVGKVEFHEGRTLDALQKSVRIGARVSWRHVHAAGAAVGLPGNTLFALADAIFGYTDELCSAAVSGYSEAQAHATGTFTRRRHQLLKTLVSEHPASPQTVAELAQATQWHVPERAAAVALEPQPGQYDLAEHALDGDILVDLESNEPCLVITDPDRHVGQIEENLSGRAAVVGPFVPLHELHRSLVTARRALTLTQRGILPSRALLRCDEHLTMLVLLADEFLLTELTCQALRPFETLTAKQRARLSTTLLTWLGTRGSVNDTAKHLDVHPQTVRYRMQQIYKLMGEKLDDPGERLMIEIALHARQALGTETKPRGRRSGKSG</sequence>
<feature type="region of interest" description="Disordered" evidence="1">
    <location>
        <begin position="1"/>
        <end position="44"/>
    </location>
</feature>
<feature type="domain" description="PucR C-terminal helix-turn-helix" evidence="2">
    <location>
        <begin position="376"/>
        <end position="433"/>
    </location>
</feature>
<dbReference type="Proteomes" id="UP000198348">
    <property type="component" value="Unassembled WGS sequence"/>
</dbReference>
<name>A0A238VFM3_9PSEU</name>
<evidence type="ECO:0000313" key="4">
    <source>
        <dbReference type="EMBL" id="SNR33056.1"/>
    </source>
</evidence>
<keyword evidence="5" id="KW-1185">Reference proteome</keyword>
<dbReference type="InterPro" id="IPR042070">
    <property type="entry name" value="PucR_C-HTH_sf"/>
</dbReference>
<dbReference type="Pfam" id="PF13556">
    <property type="entry name" value="HTH_30"/>
    <property type="match status" value="1"/>
</dbReference>
<protein>
    <submittedName>
        <fullName evidence="4">PucR C-terminal helix-turn-helix domain-containing protein</fullName>
    </submittedName>
</protein>
<accession>A0A238VFM3</accession>
<dbReference type="InterPro" id="IPR058663">
    <property type="entry name" value="PucR-like_N"/>
</dbReference>
<organism evidence="4 5">
    <name type="scientific">Haloechinothrix alba</name>
    <dbReference type="NCBI Taxonomy" id="664784"/>
    <lineage>
        <taxon>Bacteria</taxon>
        <taxon>Bacillati</taxon>
        <taxon>Actinomycetota</taxon>
        <taxon>Actinomycetes</taxon>
        <taxon>Pseudonocardiales</taxon>
        <taxon>Pseudonocardiaceae</taxon>
        <taxon>Haloechinothrix</taxon>
    </lineage>
</organism>
<feature type="compositionally biased region" description="Basic and acidic residues" evidence="1">
    <location>
        <begin position="14"/>
        <end position="24"/>
    </location>
</feature>
<evidence type="ECO:0000313" key="5">
    <source>
        <dbReference type="Proteomes" id="UP000198348"/>
    </source>
</evidence>
<dbReference type="AlphaFoldDB" id="A0A238VFM3"/>
<dbReference type="EMBL" id="FZNW01000002">
    <property type="protein sequence ID" value="SNR33056.1"/>
    <property type="molecule type" value="Genomic_DNA"/>
</dbReference>
<evidence type="ECO:0000256" key="1">
    <source>
        <dbReference type="SAM" id="MobiDB-lite"/>
    </source>
</evidence>
<dbReference type="InterPro" id="IPR025736">
    <property type="entry name" value="PucR_C-HTH_dom"/>
</dbReference>
<evidence type="ECO:0000259" key="3">
    <source>
        <dbReference type="Pfam" id="PF25906"/>
    </source>
</evidence>
<feature type="domain" description="PucR-like N-terminal" evidence="3">
    <location>
        <begin position="53"/>
        <end position="219"/>
    </location>
</feature>
<dbReference type="PANTHER" id="PTHR33744">
    <property type="entry name" value="CARBOHYDRATE DIACID REGULATOR"/>
    <property type="match status" value="1"/>
</dbReference>
<dbReference type="Gene3D" id="1.10.10.2840">
    <property type="entry name" value="PucR C-terminal helix-turn-helix domain"/>
    <property type="match status" value="1"/>
</dbReference>
<gene>
    <name evidence="4" type="ORF">SAMN06265360_102188</name>
</gene>
<proteinExistence type="predicted"/>
<dbReference type="RefSeq" id="WP_089299819.1">
    <property type="nucleotide sequence ID" value="NZ_FZNW01000002.1"/>
</dbReference>
<reference evidence="4 5" key="1">
    <citation type="submission" date="2017-06" db="EMBL/GenBank/DDBJ databases">
        <authorList>
            <person name="Kim H.J."/>
            <person name="Triplett B.A."/>
        </authorList>
    </citation>
    <scope>NUCLEOTIDE SEQUENCE [LARGE SCALE GENOMIC DNA]</scope>
    <source>
        <strain evidence="4 5">DSM 45207</strain>
    </source>
</reference>
<dbReference type="Pfam" id="PF25906">
    <property type="entry name" value="PucR-like_N"/>
    <property type="match status" value="1"/>
</dbReference>